<dbReference type="OrthoDB" id="2664502at2"/>
<evidence type="ECO:0000313" key="3">
    <source>
        <dbReference type="Proteomes" id="UP000293142"/>
    </source>
</evidence>
<gene>
    <name evidence="2" type="ORF">EYB31_28010</name>
</gene>
<evidence type="ECO:0000256" key="1">
    <source>
        <dbReference type="SAM" id="Phobius"/>
    </source>
</evidence>
<accession>A0A4Q9DKC4</accession>
<feature type="transmembrane region" description="Helical" evidence="1">
    <location>
        <begin position="63"/>
        <end position="87"/>
    </location>
</feature>
<feature type="transmembrane region" description="Helical" evidence="1">
    <location>
        <begin position="6"/>
        <end position="22"/>
    </location>
</feature>
<keyword evidence="1" id="KW-0472">Membrane</keyword>
<reference evidence="2 3" key="1">
    <citation type="submission" date="2019-02" db="EMBL/GenBank/DDBJ databases">
        <title>Paenibacillus sp. nov., isolated from surface-sterilized tissue of Thalictrum simplex L.</title>
        <authorList>
            <person name="Tuo L."/>
        </authorList>
    </citation>
    <scope>NUCLEOTIDE SEQUENCE [LARGE SCALE GENOMIC DNA]</scope>
    <source>
        <strain evidence="2 3">N2SHLJ1</strain>
    </source>
</reference>
<keyword evidence="3" id="KW-1185">Reference proteome</keyword>
<dbReference type="RefSeq" id="WP_131016801.1">
    <property type="nucleotide sequence ID" value="NZ_SIRE01000023.1"/>
</dbReference>
<comment type="caution">
    <text evidence="2">The sequence shown here is derived from an EMBL/GenBank/DDBJ whole genome shotgun (WGS) entry which is preliminary data.</text>
</comment>
<keyword evidence="1" id="KW-1133">Transmembrane helix</keyword>
<name>A0A4Q9DKC4_9BACL</name>
<sequence>MMHYVLWGVLIASGLLLLFIFLRNTRSVHWLGRICLQIAFAAFLIYFLNLFSTYTHFTIPLNAATVGTVSFLGIPGLCMLAAVKLVLL</sequence>
<feature type="transmembrane region" description="Helical" evidence="1">
    <location>
        <begin position="34"/>
        <end position="57"/>
    </location>
</feature>
<evidence type="ECO:0008006" key="4">
    <source>
        <dbReference type="Google" id="ProtNLM"/>
    </source>
</evidence>
<dbReference type="InterPro" id="IPR010001">
    <property type="entry name" value="BofA"/>
</dbReference>
<dbReference type="AlphaFoldDB" id="A0A4Q9DKC4"/>
<dbReference type="Proteomes" id="UP000293142">
    <property type="component" value="Unassembled WGS sequence"/>
</dbReference>
<keyword evidence="1" id="KW-0812">Transmembrane</keyword>
<proteinExistence type="predicted"/>
<protein>
    <recommendedName>
        <fullName evidence="4">Pro-sigmaK processing inhibitor BofA</fullName>
    </recommendedName>
</protein>
<dbReference type="Pfam" id="PF07441">
    <property type="entry name" value="BofA"/>
    <property type="match status" value="1"/>
</dbReference>
<evidence type="ECO:0000313" key="2">
    <source>
        <dbReference type="EMBL" id="TBL72612.1"/>
    </source>
</evidence>
<organism evidence="2 3">
    <name type="scientific">Paenibacillus thalictri</name>
    <dbReference type="NCBI Taxonomy" id="2527873"/>
    <lineage>
        <taxon>Bacteria</taxon>
        <taxon>Bacillati</taxon>
        <taxon>Bacillota</taxon>
        <taxon>Bacilli</taxon>
        <taxon>Bacillales</taxon>
        <taxon>Paenibacillaceae</taxon>
        <taxon>Paenibacillus</taxon>
    </lineage>
</organism>
<dbReference type="EMBL" id="SIRE01000023">
    <property type="protein sequence ID" value="TBL72612.1"/>
    <property type="molecule type" value="Genomic_DNA"/>
</dbReference>